<dbReference type="GO" id="GO:0015250">
    <property type="term" value="F:water channel activity"/>
    <property type="evidence" value="ECO:0007669"/>
    <property type="project" value="TreeGrafter"/>
</dbReference>
<name>A0A8H5FJF5_9AGAR</name>
<protein>
    <submittedName>
        <fullName evidence="11">Uncharacterized protein</fullName>
    </submittedName>
</protein>
<evidence type="ECO:0000256" key="8">
    <source>
        <dbReference type="ARBA" id="ARBA00034651"/>
    </source>
</evidence>
<feature type="transmembrane region" description="Helical" evidence="10">
    <location>
        <begin position="120"/>
        <end position="139"/>
    </location>
</feature>
<comment type="catalytic activity">
    <reaction evidence="8">
        <text>H2O(in) = H2O(out)</text>
        <dbReference type="Rhea" id="RHEA:29667"/>
        <dbReference type="ChEBI" id="CHEBI:15377"/>
    </reaction>
</comment>
<evidence type="ECO:0000256" key="5">
    <source>
        <dbReference type="ARBA" id="ARBA00022737"/>
    </source>
</evidence>
<keyword evidence="5" id="KW-0677">Repeat</keyword>
<evidence type="ECO:0000256" key="10">
    <source>
        <dbReference type="SAM" id="Phobius"/>
    </source>
</evidence>
<evidence type="ECO:0000256" key="7">
    <source>
        <dbReference type="ARBA" id="ARBA00023136"/>
    </source>
</evidence>
<keyword evidence="12" id="KW-1185">Reference proteome</keyword>
<organism evidence="11 12">
    <name type="scientific">Ephemerocybe angulata</name>
    <dbReference type="NCBI Taxonomy" id="980116"/>
    <lineage>
        <taxon>Eukaryota</taxon>
        <taxon>Fungi</taxon>
        <taxon>Dikarya</taxon>
        <taxon>Basidiomycota</taxon>
        <taxon>Agaricomycotina</taxon>
        <taxon>Agaricomycetes</taxon>
        <taxon>Agaricomycetidae</taxon>
        <taxon>Agaricales</taxon>
        <taxon>Agaricineae</taxon>
        <taxon>Psathyrellaceae</taxon>
        <taxon>Ephemerocybe</taxon>
    </lineage>
</organism>
<dbReference type="InterPro" id="IPR050363">
    <property type="entry name" value="MIP/Aquaporin"/>
</dbReference>
<dbReference type="InterPro" id="IPR022357">
    <property type="entry name" value="MIP_CS"/>
</dbReference>
<gene>
    <name evidence="11" type="ORF">D9611_012736</name>
</gene>
<feature type="compositionally biased region" description="Acidic residues" evidence="9">
    <location>
        <begin position="492"/>
        <end position="504"/>
    </location>
</feature>
<dbReference type="OrthoDB" id="3222at2759"/>
<dbReference type="EMBL" id="JAACJK010000012">
    <property type="protein sequence ID" value="KAF5338623.1"/>
    <property type="molecule type" value="Genomic_DNA"/>
</dbReference>
<dbReference type="PANTHER" id="PTHR43829:SF9">
    <property type="entry name" value="AQUAPORIN-9"/>
    <property type="match status" value="1"/>
</dbReference>
<feature type="transmembrane region" description="Helical" evidence="10">
    <location>
        <begin position="159"/>
        <end position="177"/>
    </location>
</feature>
<feature type="transmembrane region" description="Helical" evidence="10">
    <location>
        <begin position="284"/>
        <end position="301"/>
    </location>
</feature>
<accession>A0A8H5FJF5</accession>
<comment type="similarity">
    <text evidence="2">Belongs to the MIP/aquaporin (TC 1.A.8) family.</text>
</comment>
<dbReference type="PROSITE" id="PS00221">
    <property type="entry name" value="MIP"/>
    <property type="match status" value="1"/>
</dbReference>
<evidence type="ECO:0000313" key="11">
    <source>
        <dbReference type="EMBL" id="KAF5338623.1"/>
    </source>
</evidence>
<dbReference type="PANTHER" id="PTHR43829">
    <property type="entry name" value="AQUAPORIN OR AQUAGLYCEROPORIN RELATED"/>
    <property type="match status" value="1"/>
</dbReference>
<feature type="region of interest" description="Disordered" evidence="9">
    <location>
        <begin position="1"/>
        <end position="20"/>
    </location>
</feature>
<dbReference type="SUPFAM" id="SSF81338">
    <property type="entry name" value="Aquaporin-like"/>
    <property type="match status" value="1"/>
</dbReference>
<dbReference type="Proteomes" id="UP000541558">
    <property type="component" value="Unassembled WGS sequence"/>
</dbReference>
<feature type="region of interest" description="Disordered" evidence="9">
    <location>
        <begin position="465"/>
        <end position="510"/>
    </location>
</feature>
<dbReference type="PRINTS" id="PR00783">
    <property type="entry name" value="MINTRINSICP"/>
</dbReference>
<evidence type="ECO:0000256" key="9">
    <source>
        <dbReference type="SAM" id="MobiDB-lite"/>
    </source>
</evidence>
<dbReference type="Gene3D" id="1.20.1080.10">
    <property type="entry name" value="Glycerol uptake facilitator protein"/>
    <property type="match status" value="1"/>
</dbReference>
<dbReference type="CDD" id="cd00333">
    <property type="entry name" value="MIP"/>
    <property type="match status" value="1"/>
</dbReference>
<evidence type="ECO:0000256" key="2">
    <source>
        <dbReference type="ARBA" id="ARBA00006175"/>
    </source>
</evidence>
<feature type="transmembrane region" description="Helical" evidence="10">
    <location>
        <begin position="198"/>
        <end position="219"/>
    </location>
</feature>
<comment type="caution">
    <text evidence="11">The sequence shown here is derived from an EMBL/GenBank/DDBJ whole genome shotgun (WGS) entry which is preliminary data.</text>
</comment>
<evidence type="ECO:0000256" key="4">
    <source>
        <dbReference type="ARBA" id="ARBA00022692"/>
    </source>
</evidence>
<feature type="transmembrane region" description="Helical" evidence="10">
    <location>
        <begin position="254"/>
        <end position="272"/>
    </location>
</feature>
<dbReference type="NCBIfam" id="TIGR00861">
    <property type="entry name" value="MIP"/>
    <property type="match status" value="1"/>
</dbReference>
<dbReference type="GO" id="GO:0005886">
    <property type="term" value="C:plasma membrane"/>
    <property type="evidence" value="ECO:0007669"/>
    <property type="project" value="TreeGrafter"/>
</dbReference>
<sequence length="543" mass="59891">MDSTNVIQDPPPIQSVGPRRPEILRFETVPITFQSHNSTPVTVLPVPVDINSKREEELIEKQRNILHEEINAPRENRPYDYQDPHEPEEVNLALRGNIIHKARQLNIVIRKRLMPYAGEFLGTTVFVMFGCGSNCQVNLTSDPAVRPAGPAGNWTSLSIGWGAGLALGVWISGGGHINPAVTLSMAVFRGFPWRRVPCYWLAQLLGGIVGAAITYGNWIRAIDIYEGGRNIRTLRTAGFFGTVPLDYVTNLECFFSEFTGAALLVMGIFAMIDSSKNEWRGGQVPIGIFILFTAIAIAFGAQTSFANNPARDLGPRMFTAMVGYGRVLFTSKKAKWRLETQIRAEATAALETSGLQHNRPAALTRIEKRISRVLDQPQPQPVVQAQSLINSASGTISFSVPLNPRSYGVKYPGFERVFRLNTVTLVPPPPEREVCRVADPSTPPNTPPPGPPGLFTTQLMAGATPFGLQPLEGGSHSRPSSNDRQGSPDTELSSDSESESEECDEPRRYRVVTVQERELDISDTEVEDIRRRINAHSKRRNAT</sequence>
<evidence type="ECO:0000256" key="3">
    <source>
        <dbReference type="ARBA" id="ARBA00022448"/>
    </source>
</evidence>
<keyword evidence="3" id="KW-0813">Transport</keyword>
<evidence type="ECO:0000313" key="12">
    <source>
        <dbReference type="Proteomes" id="UP000541558"/>
    </source>
</evidence>
<dbReference type="Pfam" id="PF00230">
    <property type="entry name" value="MIP"/>
    <property type="match status" value="1"/>
</dbReference>
<evidence type="ECO:0000256" key="6">
    <source>
        <dbReference type="ARBA" id="ARBA00022989"/>
    </source>
</evidence>
<keyword evidence="6 10" id="KW-1133">Transmembrane helix</keyword>
<dbReference type="InterPro" id="IPR023271">
    <property type="entry name" value="Aquaporin-like"/>
</dbReference>
<evidence type="ECO:0000256" key="1">
    <source>
        <dbReference type="ARBA" id="ARBA00004141"/>
    </source>
</evidence>
<dbReference type="InterPro" id="IPR000425">
    <property type="entry name" value="MIP"/>
</dbReference>
<dbReference type="GO" id="GO:0015254">
    <property type="term" value="F:glycerol channel activity"/>
    <property type="evidence" value="ECO:0007669"/>
    <property type="project" value="TreeGrafter"/>
</dbReference>
<keyword evidence="7 10" id="KW-0472">Membrane</keyword>
<keyword evidence="4 10" id="KW-0812">Transmembrane</keyword>
<proteinExistence type="inferred from homology"/>
<reference evidence="11 12" key="1">
    <citation type="journal article" date="2020" name="ISME J.">
        <title>Uncovering the hidden diversity of litter-decomposition mechanisms in mushroom-forming fungi.</title>
        <authorList>
            <person name="Floudas D."/>
            <person name="Bentzer J."/>
            <person name="Ahren D."/>
            <person name="Johansson T."/>
            <person name="Persson P."/>
            <person name="Tunlid A."/>
        </authorList>
    </citation>
    <scope>NUCLEOTIDE SEQUENCE [LARGE SCALE GENOMIC DNA]</scope>
    <source>
        <strain evidence="11 12">CBS 175.51</strain>
    </source>
</reference>
<comment type="subcellular location">
    <subcellularLocation>
        <location evidence="1">Membrane</location>
        <topology evidence="1">Multi-pass membrane protein</topology>
    </subcellularLocation>
</comment>
<dbReference type="AlphaFoldDB" id="A0A8H5FJF5"/>